<feature type="compositionally biased region" description="Pro residues" evidence="1">
    <location>
        <begin position="319"/>
        <end position="328"/>
    </location>
</feature>
<dbReference type="Gene3D" id="3.30.420.10">
    <property type="entry name" value="Ribonuclease H-like superfamily/Ribonuclease H"/>
    <property type="match status" value="1"/>
</dbReference>
<organism evidence="3 4">
    <name type="scientific">Paraburkholderia elongata</name>
    <dbReference type="NCBI Taxonomy" id="2675747"/>
    <lineage>
        <taxon>Bacteria</taxon>
        <taxon>Pseudomonadati</taxon>
        <taxon>Pseudomonadota</taxon>
        <taxon>Betaproteobacteria</taxon>
        <taxon>Burkholderiales</taxon>
        <taxon>Burkholderiaceae</taxon>
        <taxon>Paraburkholderia</taxon>
    </lineage>
</organism>
<dbReference type="RefSeq" id="WP_172175111.1">
    <property type="nucleotide sequence ID" value="NZ_WOEZ01000217.1"/>
</dbReference>
<dbReference type="InterPro" id="IPR001584">
    <property type="entry name" value="Integrase_cat-core"/>
</dbReference>
<feature type="region of interest" description="Disordered" evidence="1">
    <location>
        <begin position="312"/>
        <end position="333"/>
    </location>
</feature>
<sequence length="363" mass="41537">MIALIRIVVQLLSDVCRFAVLLLRPSGALAAENLFLRRQLALYQERGMKPHRVDAAMRIGLTLLSRLFDWRAALVVVRPETLIRWHRAGFRLLWRFRSRLGRPPIPLELRQLIRRLADENLLWGEERIANELLLKFGLRVSPRTVRKYMPRRAPGLQRGDQRWSTFLRNHADAIVACDFFPVVTATLRQLYVFVVIEHASRRLVHVNVTPHPTAAWTLQQLREATGFGNCYRYLLHDRDSIFAKHLDDSISRLGLTVLKSPPRTPTANAICERVIGTIRRECLNWLIPLSASHLRSILKSWTAHYNRGRPHMSLGQGVPDPPADPALPPHENSGHHVDRCLVVRAKPILGGLHHEYSLLTVGT</sequence>
<evidence type="ECO:0000313" key="4">
    <source>
        <dbReference type="Proteomes" id="UP000655523"/>
    </source>
</evidence>
<evidence type="ECO:0000259" key="2">
    <source>
        <dbReference type="PROSITE" id="PS50994"/>
    </source>
</evidence>
<dbReference type="InterPro" id="IPR036397">
    <property type="entry name" value="RNaseH_sf"/>
</dbReference>
<dbReference type="PANTHER" id="PTHR46889:SF4">
    <property type="entry name" value="TRANSPOSASE INSO FOR INSERTION SEQUENCE ELEMENT IS911B-RELATED"/>
    <property type="match status" value="1"/>
</dbReference>
<dbReference type="Proteomes" id="UP000655523">
    <property type="component" value="Unassembled WGS sequence"/>
</dbReference>
<dbReference type="GO" id="GO:0003676">
    <property type="term" value="F:nucleic acid binding"/>
    <property type="evidence" value="ECO:0007669"/>
    <property type="project" value="InterPro"/>
</dbReference>
<dbReference type="InterPro" id="IPR012337">
    <property type="entry name" value="RNaseH-like_sf"/>
</dbReference>
<name>A0A972SLQ6_9BURK</name>
<protein>
    <submittedName>
        <fullName evidence="3">Transposase</fullName>
    </submittedName>
</protein>
<evidence type="ECO:0000256" key="1">
    <source>
        <dbReference type="SAM" id="MobiDB-lite"/>
    </source>
</evidence>
<dbReference type="GO" id="GO:0015074">
    <property type="term" value="P:DNA integration"/>
    <property type="evidence" value="ECO:0007669"/>
    <property type="project" value="InterPro"/>
</dbReference>
<dbReference type="PANTHER" id="PTHR46889">
    <property type="entry name" value="TRANSPOSASE INSF FOR INSERTION SEQUENCE IS3B-RELATED"/>
    <property type="match status" value="1"/>
</dbReference>
<reference evidence="3 4" key="1">
    <citation type="submission" date="2019-11" db="EMBL/GenBank/DDBJ databases">
        <title>Metabolism of dissolved organic matter in forest soils.</title>
        <authorList>
            <person name="Cyle K.T."/>
            <person name="Wilhelm R.C."/>
            <person name="Martinez C.E."/>
        </authorList>
    </citation>
    <scope>NUCLEOTIDE SEQUENCE [LARGE SCALE GENOMIC DNA]</scope>
    <source>
        <strain evidence="3 4">5N</strain>
    </source>
</reference>
<dbReference type="InterPro" id="IPR050900">
    <property type="entry name" value="Transposase_IS3/IS150/IS904"/>
</dbReference>
<dbReference type="EMBL" id="WOEZ01000217">
    <property type="protein sequence ID" value="NPT60358.1"/>
    <property type="molecule type" value="Genomic_DNA"/>
</dbReference>
<comment type="caution">
    <text evidence="3">The sequence shown here is derived from an EMBL/GenBank/DDBJ whole genome shotgun (WGS) entry which is preliminary data.</text>
</comment>
<feature type="domain" description="Integrase catalytic" evidence="2">
    <location>
        <begin position="146"/>
        <end position="327"/>
    </location>
</feature>
<dbReference type="Pfam" id="PF13683">
    <property type="entry name" value="rve_3"/>
    <property type="match status" value="1"/>
</dbReference>
<evidence type="ECO:0000313" key="3">
    <source>
        <dbReference type="EMBL" id="NPT60358.1"/>
    </source>
</evidence>
<dbReference type="SUPFAM" id="SSF53098">
    <property type="entry name" value="Ribonuclease H-like"/>
    <property type="match status" value="1"/>
</dbReference>
<accession>A0A972SLQ6</accession>
<gene>
    <name evidence="3" type="ORF">GNZ13_38850</name>
</gene>
<keyword evidence="4" id="KW-1185">Reference proteome</keyword>
<dbReference type="PROSITE" id="PS50994">
    <property type="entry name" value="INTEGRASE"/>
    <property type="match status" value="1"/>
</dbReference>
<dbReference type="AlphaFoldDB" id="A0A972SLQ6"/>
<proteinExistence type="predicted"/>